<comment type="cofactor">
    <cofactor evidence="8">
        <name>a divalent metal cation</name>
        <dbReference type="ChEBI" id="CHEBI:60240"/>
    </cofactor>
</comment>
<feature type="binding site" evidence="8">
    <location>
        <position position="180"/>
    </location>
    <ligand>
        <name>NAD(+)</name>
        <dbReference type="ChEBI" id="CHEBI:57540"/>
    </ligand>
</feature>
<dbReference type="GO" id="GO:0046872">
    <property type="term" value="F:metal ion binding"/>
    <property type="evidence" value="ECO:0007669"/>
    <property type="project" value="UniProtKB-UniRule"/>
</dbReference>
<proteinExistence type="inferred from homology"/>
<evidence type="ECO:0000256" key="6">
    <source>
        <dbReference type="ARBA" id="ARBA00023027"/>
    </source>
</evidence>
<keyword evidence="3 8" id="KW-0418">Kinase</keyword>
<comment type="function">
    <text evidence="8">Involved in the regulation of the intracellular balance of NAD and NADP, and is a key enzyme in the biosynthesis of NADP. Catalyzes specifically the phosphorylation on 2'-hydroxyl of the adenosine moiety of NAD to yield NADP.</text>
</comment>
<dbReference type="InterPro" id="IPR017438">
    <property type="entry name" value="ATP-NAD_kinase_N"/>
</dbReference>
<keyword evidence="5 8" id="KW-0521">NADP</keyword>
<feature type="binding site" evidence="8">
    <location>
        <begin position="191"/>
        <end position="196"/>
    </location>
    <ligand>
        <name>NAD(+)</name>
        <dbReference type="ChEBI" id="CHEBI:57540"/>
    </ligand>
</feature>
<dbReference type="FunFam" id="2.60.200.30:FF:000009">
    <property type="entry name" value="Poly(P)/ATP NAD kinase"/>
    <property type="match status" value="1"/>
</dbReference>
<reference evidence="9 10" key="1">
    <citation type="submission" date="2013-12" db="EMBL/GenBank/DDBJ databases">
        <authorList>
            <person name="Stott M."/>
        </authorList>
    </citation>
    <scope>NUCLEOTIDE SEQUENCE [LARGE SCALE GENOMIC DNA]</scope>
    <source>
        <strain evidence="9 10">K22</strain>
    </source>
</reference>
<dbReference type="PANTHER" id="PTHR20275:SF0">
    <property type="entry name" value="NAD KINASE"/>
    <property type="match status" value="1"/>
</dbReference>
<feature type="active site" description="Proton acceptor" evidence="8">
    <location>
        <position position="76"/>
    </location>
</feature>
<evidence type="ECO:0000256" key="1">
    <source>
        <dbReference type="ARBA" id="ARBA00022679"/>
    </source>
</evidence>
<dbReference type="OrthoDB" id="9774737at2"/>
<organism evidence="9 10">
    <name type="scientific">Pyrinomonas methylaliphatogenes</name>
    <dbReference type="NCBI Taxonomy" id="454194"/>
    <lineage>
        <taxon>Bacteria</taxon>
        <taxon>Pseudomonadati</taxon>
        <taxon>Acidobacteriota</taxon>
        <taxon>Blastocatellia</taxon>
        <taxon>Blastocatellales</taxon>
        <taxon>Pyrinomonadaceae</taxon>
        <taxon>Pyrinomonas</taxon>
    </lineage>
</organism>
<feature type="binding site" evidence="8">
    <location>
        <position position="249"/>
    </location>
    <ligand>
        <name>NAD(+)</name>
        <dbReference type="ChEBI" id="CHEBI:57540"/>
    </ligand>
</feature>
<accession>A0A0B6WXP7</accession>
<reference evidence="9 10" key="2">
    <citation type="submission" date="2015-01" db="EMBL/GenBank/DDBJ databases">
        <title>Complete genome sequence of Pyrinomonas methylaliphatogenes type strain K22T.</title>
        <authorList>
            <person name="Lee K.C.Y."/>
            <person name="Power J.F."/>
            <person name="Dunfield P.F."/>
            <person name="Morgan X.C."/>
            <person name="Huttenhower C."/>
            <person name="Stott M.B."/>
        </authorList>
    </citation>
    <scope>NUCLEOTIDE SEQUENCE [LARGE SCALE GENOMIC DNA]</scope>
    <source>
        <strain evidence="9 10">K22</strain>
    </source>
</reference>
<keyword evidence="10" id="KW-1185">Reference proteome</keyword>
<keyword evidence="8" id="KW-0963">Cytoplasm</keyword>
<evidence type="ECO:0000313" key="10">
    <source>
        <dbReference type="Proteomes" id="UP000031518"/>
    </source>
</evidence>
<dbReference type="GO" id="GO:0019674">
    <property type="term" value="P:NAD+ metabolic process"/>
    <property type="evidence" value="ECO:0007669"/>
    <property type="project" value="InterPro"/>
</dbReference>
<dbReference type="GO" id="GO:0003951">
    <property type="term" value="F:NAD+ kinase activity"/>
    <property type="evidence" value="ECO:0007669"/>
    <property type="project" value="UniProtKB-UniRule"/>
</dbReference>
<keyword evidence="6 8" id="KW-0520">NAD</keyword>
<dbReference type="InterPro" id="IPR017437">
    <property type="entry name" value="ATP-NAD_kinase_PpnK-typ_C"/>
</dbReference>
<dbReference type="STRING" id="454194.PYK22_02042"/>
<name>A0A0B6WXP7_9BACT</name>
<dbReference type="InterPro" id="IPR002504">
    <property type="entry name" value="NADK"/>
</dbReference>
<dbReference type="Proteomes" id="UP000031518">
    <property type="component" value="Unassembled WGS sequence"/>
</dbReference>
<evidence type="ECO:0000256" key="5">
    <source>
        <dbReference type="ARBA" id="ARBA00022857"/>
    </source>
</evidence>
<feature type="binding site" evidence="8">
    <location>
        <begin position="76"/>
        <end position="77"/>
    </location>
    <ligand>
        <name>NAD(+)</name>
        <dbReference type="ChEBI" id="CHEBI:57540"/>
    </ligand>
</feature>
<feature type="binding site" evidence="8">
    <location>
        <position position="178"/>
    </location>
    <ligand>
        <name>NAD(+)</name>
        <dbReference type="ChEBI" id="CHEBI:57540"/>
    </ligand>
</feature>
<protein>
    <recommendedName>
        <fullName evidence="8">NAD kinase</fullName>
        <ecNumber evidence="8">2.7.1.23</ecNumber>
    </recommendedName>
    <alternativeName>
        <fullName evidence="8">ATP-dependent NAD kinase</fullName>
    </alternativeName>
</protein>
<keyword evidence="2 8" id="KW-0547">Nucleotide-binding</keyword>
<comment type="similarity">
    <text evidence="8">Belongs to the NAD kinase family.</text>
</comment>
<comment type="subcellular location">
    <subcellularLocation>
        <location evidence="8">Cytoplasm</location>
    </subcellularLocation>
</comment>
<evidence type="ECO:0000256" key="4">
    <source>
        <dbReference type="ARBA" id="ARBA00022840"/>
    </source>
</evidence>
<dbReference type="EC" id="2.7.1.23" evidence="8"/>
<dbReference type="EMBL" id="CBXV010000007">
    <property type="protein sequence ID" value="CDM66033.1"/>
    <property type="molecule type" value="Genomic_DNA"/>
</dbReference>
<evidence type="ECO:0000256" key="2">
    <source>
        <dbReference type="ARBA" id="ARBA00022741"/>
    </source>
</evidence>
<dbReference type="Gene3D" id="3.40.50.10330">
    <property type="entry name" value="Probable inorganic polyphosphate/atp-NAD kinase, domain 1"/>
    <property type="match status" value="1"/>
</dbReference>
<feature type="binding site" evidence="8">
    <location>
        <position position="161"/>
    </location>
    <ligand>
        <name>NAD(+)</name>
        <dbReference type="ChEBI" id="CHEBI:57540"/>
    </ligand>
</feature>
<gene>
    <name evidence="8" type="primary">nadK</name>
    <name evidence="9" type="ORF">PYK22_02042</name>
</gene>
<evidence type="ECO:0000313" key="9">
    <source>
        <dbReference type="EMBL" id="CDM66033.1"/>
    </source>
</evidence>
<dbReference type="Pfam" id="PF01513">
    <property type="entry name" value="NAD_kinase"/>
    <property type="match status" value="1"/>
</dbReference>
<dbReference type="PANTHER" id="PTHR20275">
    <property type="entry name" value="NAD KINASE"/>
    <property type="match status" value="1"/>
</dbReference>
<dbReference type="HAMAP" id="MF_00361">
    <property type="entry name" value="NAD_kinase"/>
    <property type="match status" value="1"/>
</dbReference>
<keyword evidence="1 8" id="KW-0808">Transferase</keyword>
<sequence length="291" mass="32113">MLRPSVIGVIVKPNQPEATRTVCRLVEWLAARNVRLIGCPELDRASIEAETGCAVETMERERLASVADLIVVLGGDGTMISTARLVGEREIPVLGVNYGSLGYLADFHTEEMIPALEAILRGDYRLDRRVMLEAELVRGERALTKDRVLNDVVISKAALARIIEIEARLDGQFVNSFRADGLIVSTPTGSTAYNLSAGGPIVYPSMGAVIITPICPHTLSNRPIVVPDEAVIELRLKTREEVALTLDGQIGFPLEVEDVVLVRKSRTTFNLIQPTNRNYFDVLRDKLRWGR</sequence>
<keyword evidence="4 8" id="KW-0067">ATP-binding</keyword>
<evidence type="ECO:0000256" key="8">
    <source>
        <dbReference type="HAMAP-Rule" id="MF_00361"/>
    </source>
</evidence>
<evidence type="ECO:0000256" key="3">
    <source>
        <dbReference type="ARBA" id="ARBA00022777"/>
    </source>
</evidence>
<dbReference type="AlphaFoldDB" id="A0A0B6WXP7"/>
<dbReference type="GO" id="GO:0006741">
    <property type="term" value="P:NADP+ biosynthetic process"/>
    <property type="evidence" value="ECO:0007669"/>
    <property type="project" value="UniProtKB-UniRule"/>
</dbReference>
<feature type="binding site" evidence="8">
    <location>
        <begin position="150"/>
        <end position="151"/>
    </location>
    <ligand>
        <name>NAD(+)</name>
        <dbReference type="ChEBI" id="CHEBI:57540"/>
    </ligand>
</feature>
<comment type="caution">
    <text evidence="8">Lacks conserved residue(s) required for the propagation of feature annotation.</text>
</comment>
<dbReference type="GO" id="GO:0005737">
    <property type="term" value="C:cytoplasm"/>
    <property type="evidence" value="ECO:0007669"/>
    <property type="project" value="UniProtKB-SubCell"/>
</dbReference>
<dbReference type="GO" id="GO:0051287">
    <property type="term" value="F:NAD binding"/>
    <property type="evidence" value="ECO:0007669"/>
    <property type="project" value="UniProtKB-ARBA"/>
</dbReference>
<dbReference type="InterPro" id="IPR016064">
    <property type="entry name" value="NAD/diacylglycerol_kinase_sf"/>
</dbReference>
<dbReference type="RefSeq" id="WP_041976868.1">
    <property type="nucleotide sequence ID" value="NZ_CBXV010000007.1"/>
</dbReference>
<evidence type="ECO:0000256" key="7">
    <source>
        <dbReference type="ARBA" id="ARBA00047925"/>
    </source>
</evidence>
<comment type="catalytic activity">
    <reaction evidence="7 8">
        <text>NAD(+) + ATP = ADP + NADP(+) + H(+)</text>
        <dbReference type="Rhea" id="RHEA:18629"/>
        <dbReference type="ChEBI" id="CHEBI:15378"/>
        <dbReference type="ChEBI" id="CHEBI:30616"/>
        <dbReference type="ChEBI" id="CHEBI:57540"/>
        <dbReference type="ChEBI" id="CHEBI:58349"/>
        <dbReference type="ChEBI" id="CHEBI:456216"/>
        <dbReference type="EC" id="2.7.1.23"/>
    </reaction>
</comment>
<dbReference type="Gene3D" id="2.60.200.30">
    <property type="entry name" value="Probable inorganic polyphosphate/atp-NAD kinase, domain 2"/>
    <property type="match status" value="1"/>
</dbReference>
<dbReference type="GO" id="GO:0005524">
    <property type="term" value="F:ATP binding"/>
    <property type="evidence" value="ECO:0007669"/>
    <property type="project" value="UniProtKB-KW"/>
</dbReference>
<dbReference type="SUPFAM" id="SSF111331">
    <property type="entry name" value="NAD kinase/diacylglycerol kinase-like"/>
    <property type="match status" value="1"/>
</dbReference>
<dbReference type="Pfam" id="PF20143">
    <property type="entry name" value="NAD_kinase_C"/>
    <property type="match status" value="1"/>
</dbReference>